<evidence type="ECO:0000313" key="1">
    <source>
        <dbReference type="EMBL" id="DAD96790.1"/>
    </source>
</evidence>
<name>A0A8S5NPX4_9CAUD</name>
<sequence length="139" mass="15756">MRLSEFKKEVQRLGLTHSGEKRTIYVSEGGDTCASVSLRTPYVAWLSIESIKSESTRAKLISLIAEFASTPLTDRYEKVIAKHENGSYVRELTVMMTGRPTLEVEMTNDISEANDGISACERDWLDDFFGDKISYIEEY</sequence>
<organism evidence="1">
    <name type="scientific">Podoviridae sp. ctdDI2</name>
    <dbReference type="NCBI Taxonomy" id="2826567"/>
    <lineage>
        <taxon>Viruses</taxon>
        <taxon>Duplodnaviria</taxon>
        <taxon>Heunggongvirae</taxon>
        <taxon>Uroviricota</taxon>
        <taxon>Caudoviricetes</taxon>
    </lineage>
</organism>
<accession>A0A8S5NPX4</accession>
<proteinExistence type="predicted"/>
<protein>
    <submittedName>
        <fullName evidence="1">Uncharacterized protein</fullName>
    </submittedName>
</protein>
<dbReference type="EMBL" id="BK015224">
    <property type="protein sequence ID" value="DAD96790.1"/>
    <property type="molecule type" value="Genomic_DNA"/>
</dbReference>
<reference evidence="1" key="1">
    <citation type="journal article" date="2021" name="Proc. Natl. Acad. Sci. U.S.A.">
        <title>A Catalog of Tens of Thousands of Viruses from Human Metagenomes Reveals Hidden Associations with Chronic Diseases.</title>
        <authorList>
            <person name="Tisza M.J."/>
            <person name="Buck C.B."/>
        </authorList>
    </citation>
    <scope>NUCLEOTIDE SEQUENCE</scope>
    <source>
        <strain evidence="1">CtdDI2</strain>
    </source>
</reference>